<dbReference type="EMBL" id="JAAMOB010000004">
    <property type="protein sequence ID" value="KAF4114215.1"/>
    <property type="molecule type" value="Genomic_DNA"/>
</dbReference>
<dbReference type="AlphaFoldDB" id="A0A7J6D578"/>
<keyword evidence="3" id="KW-1185">Reference proteome</keyword>
<gene>
    <name evidence="2" type="ORF">G5714_004438</name>
</gene>
<evidence type="ECO:0000313" key="3">
    <source>
        <dbReference type="Proteomes" id="UP000579812"/>
    </source>
</evidence>
<evidence type="ECO:0000313" key="2">
    <source>
        <dbReference type="EMBL" id="KAF4114215.1"/>
    </source>
</evidence>
<protein>
    <submittedName>
        <fullName evidence="2">Uncharacterized protein</fullName>
    </submittedName>
</protein>
<proteinExistence type="predicted"/>
<accession>A0A7J6D578</accession>
<reference evidence="2 3" key="1">
    <citation type="submission" date="2020-04" db="EMBL/GenBank/DDBJ databases">
        <title>Chromosome-level genome assembly of a cyprinid fish Onychostoma macrolepis by integration of Nanopore Sequencing, Bionano and Hi-C technology.</title>
        <authorList>
            <person name="Wang D."/>
        </authorList>
    </citation>
    <scope>NUCLEOTIDE SEQUENCE [LARGE SCALE GENOMIC DNA]</scope>
    <source>
        <strain evidence="2">SWU-2019</strain>
        <tissue evidence="2">Muscle</tissue>
    </source>
</reference>
<evidence type="ECO:0000256" key="1">
    <source>
        <dbReference type="SAM" id="MobiDB-lite"/>
    </source>
</evidence>
<name>A0A7J6D578_9TELE</name>
<feature type="region of interest" description="Disordered" evidence="1">
    <location>
        <begin position="197"/>
        <end position="218"/>
    </location>
</feature>
<dbReference type="Proteomes" id="UP000579812">
    <property type="component" value="Unassembled WGS sequence"/>
</dbReference>
<sequence length="218" mass="24537">MGIRDCCDTVTEVIIFLPAKRGSSAVSHVMSKRFPCRSWSECEDPSQSEQMVAHLHGHRDFEQWMLSWGDFSGFRHLDLLRCSASSSAAWRLFSPPVCKISALTVELCKFLRQQHSHQLMSLMQCATSTLMKVEADEFRANGSHSFPYWRTTNKNKQQTTGSPLNPSSDLRYFISTSGLAITVKQAKKKWNNLEDKYKELRDPPTGKGVEAGSVTAAT</sequence>
<comment type="caution">
    <text evidence="2">The sequence shown here is derived from an EMBL/GenBank/DDBJ whole genome shotgun (WGS) entry which is preliminary data.</text>
</comment>
<organism evidence="2 3">
    <name type="scientific">Onychostoma macrolepis</name>
    <dbReference type="NCBI Taxonomy" id="369639"/>
    <lineage>
        <taxon>Eukaryota</taxon>
        <taxon>Metazoa</taxon>
        <taxon>Chordata</taxon>
        <taxon>Craniata</taxon>
        <taxon>Vertebrata</taxon>
        <taxon>Euteleostomi</taxon>
        <taxon>Actinopterygii</taxon>
        <taxon>Neopterygii</taxon>
        <taxon>Teleostei</taxon>
        <taxon>Ostariophysi</taxon>
        <taxon>Cypriniformes</taxon>
        <taxon>Cyprinidae</taxon>
        <taxon>Acrossocheilinae</taxon>
        <taxon>Onychostoma</taxon>
    </lineage>
</organism>